<feature type="compositionally biased region" description="Low complexity" evidence="2">
    <location>
        <begin position="364"/>
        <end position="373"/>
    </location>
</feature>
<evidence type="ECO:0000259" key="3">
    <source>
        <dbReference type="PROSITE" id="PS50006"/>
    </source>
</evidence>
<dbReference type="Proteomes" id="UP001232725">
    <property type="component" value="Unassembled WGS sequence"/>
</dbReference>
<feature type="compositionally biased region" description="Acidic residues" evidence="2">
    <location>
        <begin position="204"/>
        <end position="216"/>
    </location>
</feature>
<keyword evidence="1" id="KW-0597">Phosphoprotein</keyword>
<feature type="region of interest" description="Disordered" evidence="2">
    <location>
        <begin position="284"/>
        <end position="415"/>
    </location>
</feature>
<dbReference type="InterPro" id="IPR000253">
    <property type="entry name" value="FHA_dom"/>
</dbReference>
<dbReference type="SUPFAM" id="SSF49879">
    <property type="entry name" value="SMAD/FHA domain"/>
    <property type="match status" value="1"/>
</dbReference>
<dbReference type="SMART" id="SM00240">
    <property type="entry name" value="FHA"/>
    <property type="match status" value="1"/>
</dbReference>
<feature type="compositionally biased region" description="Low complexity" evidence="2">
    <location>
        <begin position="188"/>
        <end position="203"/>
    </location>
</feature>
<dbReference type="RefSeq" id="WP_305997374.1">
    <property type="nucleotide sequence ID" value="NZ_JAVALS010000013.1"/>
</dbReference>
<dbReference type="CDD" id="cd00060">
    <property type="entry name" value="FHA"/>
    <property type="match status" value="1"/>
</dbReference>
<evidence type="ECO:0000313" key="4">
    <source>
        <dbReference type="EMBL" id="MDP5228328.1"/>
    </source>
</evidence>
<protein>
    <submittedName>
        <fullName evidence="4">FHA domain-containing protein</fullName>
    </submittedName>
</protein>
<reference evidence="4 5" key="1">
    <citation type="submission" date="2023-08" db="EMBL/GenBank/DDBJ databases">
        <title>Arthrobacter horti sp. nov., isolated from forest soil.</title>
        <authorList>
            <person name="Park M."/>
        </authorList>
    </citation>
    <scope>NUCLEOTIDE SEQUENCE [LARGE SCALE GENOMIC DNA]</scope>
    <source>
        <strain evidence="4 5">YJM1</strain>
    </source>
</reference>
<evidence type="ECO:0000256" key="2">
    <source>
        <dbReference type="SAM" id="MobiDB-lite"/>
    </source>
</evidence>
<organism evidence="4 5">
    <name type="scientific">Arthrobacter horti</name>
    <dbReference type="NCBI Taxonomy" id="3068273"/>
    <lineage>
        <taxon>Bacteria</taxon>
        <taxon>Bacillati</taxon>
        <taxon>Actinomycetota</taxon>
        <taxon>Actinomycetes</taxon>
        <taxon>Micrococcales</taxon>
        <taxon>Micrococcaceae</taxon>
        <taxon>Arthrobacter</taxon>
    </lineage>
</organism>
<dbReference type="PROSITE" id="PS50006">
    <property type="entry name" value="FHA_DOMAIN"/>
    <property type="match status" value="1"/>
</dbReference>
<feature type="region of interest" description="Disordered" evidence="2">
    <location>
        <begin position="178"/>
        <end position="227"/>
    </location>
</feature>
<feature type="compositionally biased region" description="Pro residues" evidence="2">
    <location>
        <begin position="374"/>
        <end position="401"/>
    </location>
</feature>
<keyword evidence="5" id="KW-1185">Reference proteome</keyword>
<accession>A0ABT9IRY1</accession>
<dbReference type="Gene3D" id="2.60.200.20">
    <property type="match status" value="1"/>
</dbReference>
<comment type="caution">
    <text evidence="4">The sequence shown here is derived from an EMBL/GenBank/DDBJ whole genome shotgun (WGS) entry which is preliminary data.</text>
</comment>
<proteinExistence type="predicted"/>
<dbReference type="Pfam" id="PF00498">
    <property type="entry name" value="FHA"/>
    <property type="match status" value="1"/>
</dbReference>
<dbReference type="EMBL" id="JAVALS010000013">
    <property type="protein sequence ID" value="MDP5228328.1"/>
    <property type="molecule type" value="Genomic_DNA"/>
</dbReference>
<name>A0ABT9IRY1_9MICC</name>
<sequence>MTSAHYRPGTWQYVLRNGIAVVLSPETAPEAIRDLWVLLGRNPSVDRLLNEVTGSFGTSVTGLPDFAVVDHRGPLKLFLRGPLRVAVLDGDRSVADGRGVTTWNERSLPASASFEIAAGEPAAAGDSADRDGWLPLDSGVALASSLVVGELPAPGVVAAAEDDSTTADRPLFAADEATAAEEQDADDAGPAAHQETAATVGEAAGEETEPEAEDAGSGDTGPEISMEGTTDSLATELLGAREPEAETADEIPATGSGVEEPVAVAAPQEAPNDLTTTYDHLWDRLPVTGEETGEDRPGSPEPESTVLPRPDEPSQDEEAAQDGASAEPASEEPVPAGRPATVASPDGTAHTLLPAPEDSLIDEVPWASSSVPAAPAPPAAPRAAPPLPPAPPSFPPAPAVPSAPGATDDPDHDGHTVFRSEIGALGGQPAQALPVAAPAGDGPQVLARLCPRGHANPPTRSDCMNCGEAISWDAVSVARPPLGRLRLPSGETVLLDRNVILGRQPSVSRVSSGNMPHLIQLDSPKRDISRSHAEVRLEGWNVVLTDLNSSNGTVLLREGQSPRRLGQAETALLLSGDVAELGDQVYISFEDLP</sequence>
<evidence type="ECO:0000313" key="5">
    <source>
        <dbReference type="Proteomes" id="UP001232725"/>
    </source>
</evidence>
<feature type="compositionally biased region" description="Acidic residues" evidence="2">
    <location>
        <begin position="178"/>
        <end position="187"/>
    </location>
</feature>
<gene>
    <name evidence="4" type="ORF">Q9R02_14280</name>
</gene>
<evidence type="ECO:0000256" key="1">
    <source>
        <dbReference type="ARBA" id="ARBA00022553"/>
    </source>
</evidence>
<feature type="domain" description="FHA" evidence="3">
    <location>
        <begin position="499"/>
        <end position="555"/>
    </location>
</feature>
<dbReference type="InterPro" id="IPR008984">
    <property type="entry name" value="SMAD_FHA_dom_sf"/>
</dbReference>